<proteinExistence type="inferred from homology"/>
<evidence type="ECO:0000256" key="9">
    <source>
        <dbReference type="PROSITE-ProRule" id="PRU00284"/>
    </source>
</evidence>
<dbReference type="SMART" id="SM00283">
    <property type="entry name" value="MA"/>
    <property type="match status" value="1"/>
</dbReference>
<keyword evidence="3" id="KW-0145">Chemotaxis</keyword>
<dbReference type="Gene3D" id="6.10.340.10">
    <property type="match status" value="1"/>
</dbReference>
<evidence type="ECO:0000259" key="11">
    <source>
        <dbReference type="PROSITE" id="PS50111"/>
    </source>
</evidence>
<keyword evidence="7 9" id="KW-0807">Transducer</keyword>
<evidence type="ECO:0000256" key="6">
    <source>
        <dbReference type="ARBA" id="ARBA00023136"/>
    </source>
</evidence>
<dbReference type="PANTHER" id="PTHR32089:SF112">
    <property type="entry name" value="LYSOZYME-LIKE PROTEIN-RELATED"/>
    <property type="match status" value="1"/>
</dbReference>
<feature type="domain" description="HAMP" evidence="12">
    <location>
        <begin position="340"/>
        <end position="395"/>
    </location>
</feature>
<dbReference type="SMART" id="SM00304">
    <property type="entry name" value="HAMP"/>
    <property type="match status" value="1"/>
</dbReference>
<name>A0ABN1J2Q9_9CLOT</name>
<evidence type="ECO:0000256" key="7">
    <source>
        <dbReference type="ARBA" id="ARBA00023224"/>
    </source>
</evidence>
<dbReference type="Gene3D" id="1.10.287.950">
    <property type="entry name" value="Methyl-accepting chemotaxis protein"/>
    <property type="match status" value="1"/>
</dbReference>
<reference evidence="13 14" key="1">
    <citation type="journal article" date="2019" name="Int. J. Syst. Evol. Microbiol.">
        <title>The Global Catalogue of Microorganisms (GCM) 10K type strain sequencing project: providing services to taxonomists for standard genome sequencing and annotation.</title>
        <authorList>
            <consortium name="The Broad Institute Genomics Platform"/>
            <consortium name="The Broad Institute Genome Sequencing Center for Infectious Disease"/>
            <person name="Wu L."/>
            <person name="Ma J."/>
        </authorList>
    </citation>
    <scope>NUCLEOTIDE SEQUENCE [LARGE SCALE GENOMIC DNA]</scope>
    <source>
        <strain evidence="13 14">JCM 1405</strain>
    </source>
</reference>
<dbReference type="PANTHER" id="PTHR32089">
    <property type="entry name" value="METHYL-ACCEPTING CHEMOTAXIS PROTEIN MCPB"/>
    <property type="match status" value="1"/>
</dbReference>
<organism evidence="13 14">
    <name type="scientific">Clostridium malenominatum</name>
    <dbReference type="NCBI Taxonomy" id="1539"/>
    <lineage>
        <taxon>Bacteria</taxon>
        <taxon>Bacillati</taxon>
        <taxon>Bacillota</taxon>
        <taxon>Clostridia</taxon>
        <taxon>Eubacteriales</taxon>
        <taxon>Clostridiaceae</taxon>
        <taxon>Clostridium</taxon>
    </lineage>
</organism>
<dbReference type="InterPro" id="IPR004089">
    <property type="entry name" value="MCPsignal_dom"/>
</dbReference>
<dbReference type="EMBL" id="BAAACF010000003">
    <property type="protein sequence ID" value="GAA0726967.1"/>
    <property type="molecule type" value="Genomic_DNA"/>
</dbReference>
<sequence length="701" mass="77792">MTSIKRKLKFKKKTNAKSMKSKLVLIMLSLTLSSLMVLSIFSGYNIFLNTEVIFTNNISENTKLLDSYVQQHISSISDNLLTFSSLPRLKNVNSTLSSYTKVTNASGEIKLEPKTPSENDLLQVLKTFALNNKGVRSILLGAEENMGYIEYPLGIKSNNYNPITEDWYQIAKSDVNKVHILDSYMNSYGEITSTLVKAIKDDNNKLKGVAAFNINLDNLNKTITNVNIGKTGFTVVVDKQGTIIAHPKNTELIGKPISNLEIAELDGTNFKERKISANVDNKNYEIFISTSADHDLGWNYISFIEKAEFTSMFYSTLFKNIIILMICALICILVSLYISNKITLPLKAVASHFRSLGNGDFTVTLNQKYMDIEDEIGIMAKSANEMQHSIKEILLNVQNSAQNLDEQSQHLFNSSEGMLMVTSDVSASIQNVSKGSSEQSTDLNKVNSLMNRFSEDLKNILDDINEVENSSSSINNLLSNSDNKMNNLSQSVESINSKFNNLVTTINTLHTNIDKITEINVFINNIAEQTNLLALNAAIEAARAGEHGRSFAVVADEVRKLAEQSKDSSIQIANIVEMVAGQSSDIISVSNEVEKNMTYQLENIDLVVSSFKDINEDLNKLIPKIHSVSDSSIKIDKERGNIVTFLENTSAISEEIAASSQEIAASSEEMNSSIERLSESAEILKDTSQNIITKLNEFKLN</sequence>
<feature type="transmembrane region" description="Helical" evidence="10">
    <location>
        <begin position="317"/>
        <end position="338"/>
    </location>
</feature>
<dbReference type="Pfam" id="PF00015">
    <property type="entry name" value="MCPsignal"/>
    <property type="match status" value="1"/>
</dbReference>
<dbReference type="Gene3D" id="3.30.450.20">
    <property type="entry name" value="PAS domain"/>
    <property type="match status" value="2"/>
</dbReference>
<evidence type="ECO:0000256" key="5">
    <source>
        <dbReference type="ARBA" id="ARBA00022989"/>
    </source>
</evidence>
<evidence type="ECO:0000256" key="8">
    <source>
        <dbReference type="ARBA" id="ARBA00029447"/>
    </source>
</evidence>
<dbReference type="InterPro" id="IPR033479">
    <property type="entry name" value="dCache_1"/>
</dbReference>
<dbReference type="CDD" id="cd18773">
    <property type="entry name" value="PDC1_HK_sensor"/>
    <property type="match status" value="1"/>
</dbReference>
<accession>A0ABN1J2Q9</accession>
<evidence type="ECO:0000256" key="1">
    <source>
        <dbReference type="ARBA" id="ARBA00004651"/>
    </source>
</evidence>
<keyword evidence="2" id="KW-1003">Cell membrane</keyword>
<keyword evidence="5 10" id="KW-1133">Transmembrane helix</keyword>
<feature type="domain" description="Methyl-accepting transducer" evidence="11">
    <location>
        <begin position="414"/>
        <end position="678"/>
    </location>
</feature>
<keyword evidence="4 10" id="KW-0812">Transmembrane</keyword>
<evidence type="ECO:0000256" key="10">
    <source>
        <dbReference type="SAM" id="Phobius"/>
    </source>
</evidence>
<evidence type="ECO:0000256" key="2">
    <source>
        <dbReference type="ARBA" id="ARBA00022475"/>
    </source>
</evidence>
<dbReference type="PROSITE" id="PS50111">
    <property type="entry name" value="CHEMOTAXIS_TRANSDUC_2"/>
    <property type="match status" value="1"/>
</dbReference>
<evidence type="ECO:0000256" key="4">
    <source>
        <dbReference type="ARBA" id="ARBA00022692"/>
    </source>
</evidence>
<evidence type="ECO:0000313" key="14">
    <source>
        <dbReference type="Proteomes" id="UP001500339"/>
    </source>
</evidence>
<gene>
    <name evidence="13" type="ORF">GCM10008905_24050</name>
</gene>
<evidence type="ECO:0000313" key="13">
    <source>
        <dbReference type="EMBL" id="GAA0726967.1"/>
    </source>
</evidence>
<protein>
    <submittedName>
        <fullName evidence="13">Methyl-accepting chemotaxis protein</fullName>
    </submittedName>
</protein>
<keyword evidence="6 10" id="KW-0472">Membrane</keyword>
<dbReference type="SUPFAM" id="SSF58104">
    <property type="entry name" value="Methyl-accepting chemotaxis protein (MCP) signaling domain"/>
    <property type="match status" value="1"/>
</dbReference>
<dbReference type="PROSITE" id="PS50885">
    <property type="entry name" value="HAMP"/>
    <property type="match status" value="1"/>
</dbReference>
<evidence type="ECO:0000256" key="3">
    <source>
        <dbReference type="ARBA" id="ARBA00022500"/>
    </source>
</evidence>
<dbReference type="InterPro" id="IPR003660">
    <property type="entry name" value="HAMP_dom"/>
</dbReference>
<evidence type="ECO:0000259" key="12">
    <source>
        <dbReference type="PROSITE" id="PS50885"/>
    </source>
</evidence>
<dbReference type="Proteomes" id="UP001500339">
    <property type="component" value="Unassembled WGS sequence"/>
</dbReference>
<comment type="caution">
    <text evidence="13">The sequence shown here is derived from an EMBL/GenBank/DDBJ whole genome shotgun (WGS) entry which is preliminary data.</text>
</comment>
<comment type="similarity">
    <text evidence="8">Belongs to the methyl-accepting chemotaxis (MCP) protein family.</text>
</comment>
<dbReference type="Pfam" id="PF02743">
    <property type="entry name" value="dCache_1"/>
    <property type="match status" value="1"/>
</dbReference>
<dbReference type="RefSeq" id="WP_343770010.1">
    <property type="nucleotide sequence ID" value="NZ_BAAACF010000003.1"/>
</dbReference>
<dbReference type="CDD" id="cd12912">
    <property type="entry name" value="PDC2_MCP_like"/>
    <property type="match status" value="1"/>
</dbReference>
<dbReference type="CDD" id="cd06225">
    <property type="entry name" value="HAMP"/>
    <property type="match status" value="1"/>
</dbReference>
<comment type="subcellular location">
    <subcellularLocation>
        <location evidence="1">Cell membrane</location>
        <topology evidence="1">Multi-pass membrane protein</topology>
    </subcellularLocation>
</comment>
<keyword evidence="14" id="KW-1185">Reference proteome</keyword>